<protein>
    <submittedName>
        <fullName evidence="2">Uncharacterized protein</fullName>
    </submittedName>
</protein>
<gene>
    <name evidence="2" type="ORF">HaLaN_03304</name>
</gene>
<evidence type="ECO:0000256" key="1">
    <source>
        <dbReference type="SAM" id="MobiDB-lite"/>
    </source>
</evidence>
<evidence type="ECO:0000313" key="3">
    <source>
        <dbReference type="Proteomes" id="UP000485058"/>
    </source>
</evidence>
<organism evidence="2 3">
    <name type="scientific">Haematococcus lacustris</name>
    <name type="common">Green alga</name>
    <name type="synonym">Haematococcus pluvialis</name>
    <dbReference type="NCBI Taxonomy" id="44745"/>
    <lineage>
        <taxon>Eukaryota</taxon>
        <taxon>Viridiplantae</taxon>
        <taxon>Chlorophyta</taxon>
        <taxon>core chlorophytes</taxon>
        <taxon>Chlorophyceae</taxon>
        <taxon>CS clade</taxon>
        <taxon>Chlamydomonadales</taxon>
        <taxon>Haematococcaceae</taxon>
        <taxon>Haematococcus</taxon>
    </lineage>
</organism>
<reference evidence="2 3" key="1">
    <citation type="submission" date="2020-02" db="EMBL/GenBank/DDBJ databases">
        <title>Draft genome sequence of Haematococcus lacustris strain NIES-144.</title>
        <authorList>
            <person name="Morimoto D."/>
            <person name="Nakagawa S."/>
            <person name="Yoshida T."/>
            <person name="Sawayama S."/>
        </authorList>
    </citation>
    <scope>NUCLEOTIDE SEQUENCE [LARGE SCALE GENOMIC DNA]</scope>
    <source>
        <strain evidence="2 3">NIES-144</strain>
    </source>
</reference>
<evidence type="ECO:0000313" key="2">
    <source>
        <dbReference type="EMBL" id="GFH08358.1"/>
    </source>
</evidence>
<accession>A0A699YK84</accession>
<name>A0A699YK84_HAELA</name>
<comment type="caution">
    <text evidence="2">The sequence shown here is derived from an EMBL/GenBank/DDBJ whole genome shotgun (WGS) entry which is preliminary data.</text>
</comment>
<dbReference type="PANTHER" id="PTHR31033">
    <property type="entry name" value="PROTEIN, PUTATIVE-RELATED"/>
    <property type="match status" value="1"/>
</dbReference>
<dbReference type="EMBL" id="BLLF01000155">
    <property type="protein sequence ID" value="GFH08358.1"/>
    <property type="molecule type" value="Genomic_DNA"/>
</dbReference>
<proteinExistence type="predicted"/>
<dbReference type="Proteomes" id="UP000485058">
    <property type="component" value="Unassembled WGS sequence"/>
</dbReference>
<sequence>MHRVATFQPRLDCRFHGPGGVVPLVRYVEQPAAPAQPMCQPEQRSSQCSEAEPKKLTTVARHPLRHSALATISLSGFGNGFLDFGAIMRALQHHAKPAQHRRQGPEVSKPKPRAGPAPSQGDVGQSSGQCPMRKMLGPLAPVVFNPAGHLQCPQVIIQARAILAATKPVRHLRPQALPVKLLAVGVASAAVNVPFGMWREHCEKFGVHWFIAVHASIPFIAMLRKAVIMPKYAILFTIATAIAGQACIDECTMKTCCHSLGMLPRICIVIEVLFREVLSCSDENIWYRLFDICNRVMRMVMCLAWCEWKSWLVGRDRSYDDRWLTPLKPSAVSGHMTGYDGFKIGHMTGYDGLKM</sequence>
<feature type="region of interest" description="Disordered" evidence="1">
    <location>
        <begin position="94"/>
        <end position="128"/>
    </location>
</feature>
<keyword evidence="3" id="KW-1185">Reference proteome</keyword>
<dbReference type="AlphaFoldDB" id="A0A699YK84"/>
<dbReference type="PANTHER" id="PTHR31033:SF18">
    <property type="entry name" value="OS06G0115800 PROTEIN"/>
    <property type="match status" value="1"/>
</dbReference>